<evidence type="ECO:0000256" key="3">
    <source>
        <dbReference type="ARBA" id="ARBA00022598"/>
    </source>
</evidence>
<evidence type="ECO:0000256" key="4">
    <source>
        <dbReference type="ARBA" id="ARBA00022655"/>
    </source>
</evidence>
<gene>
    <name evidence="8" type="primary">panC</name>
    <name evidence="9" type="ORF">JYK00_08030</name>
</gene>
<dbReference type="InterPro" id="IPR042176">
    <property type="entry name" value="Pantoate_ligase_C"/>
</dbReference>
<feature type="binding site" evidence="8">
    <location>
        <position position="61"/>
    </location>
    <ligand>
        <name>(R)-pantoate</name>
        <dbReference type="ChEBI" id="CHEBI:15980"/>
    </ligand>
</feature>
<comment type="miscellaneous">
    <text evidence="8">The reaction proceeds by a bi uni uni bi ping pong mechanism.</text>
</comment>
<evidence type="ECO:0000256" key="8">
    <source>
        <dbReference type="HAMAP-Rule" id="MF_00158"/>
    </source>
</evidence>
<keyword evidence="4 8" id="KW-0566">Pantothenate biosynthesis</keyword>
<comment type="subcellular location">
    <subcellularLocation>
        <location evidence="8">Cytoplasm</location>
    </subcellularLocation>
</comment>
<comment type="pathway">
    <text evidence="1 8">Cofactor biosynthesis; (R)-pantothenate biosynthesis; (R)-pantothenate from (R)-pantoate and beta-alanine: step 1/1.</text>
</comment>
<dbReference type="NCBIfam" id="TIGR00125">
    <property type="entry name" value="cyt_tran_rel"/>
    <property type="match status" value="1"/>
</dbReference>
<comment type="similarity">
    <text evidence="2 8">Belongs to the pantothenate synthetase family.</text>
</comment>
<dbReference type="HAMAP" id="MF_00158">
    <property type="entry name" value="PanC"/>
    <property type="match status" value="1"/>
</dbReference>
<dbReference type="Gene3D" id="3.40.50.620">
    <property type="entry name" value="HUPs"/>
    <property type="match status" value="1"/>
</dbReference>
<evidence type="ECO:0000256" key="5">
    <source>
        <dbReference type="ARBA" id="ARBA00022741"/>
    </source>
</evidence>
<keyword evidence="3 8" id="KW-0436">Ligase</keyword>
<dbReference type="InterPro" id="IPR003721">
    <property type="entry name" value="Pantoate_ligase"/>
</dbReference>
<feature type="binding site" evidence="8">
    <location>
        <begin position="147"/>
        <end position="150"/>
    </location>
    <ligand>
        <name>ATP</name>
        <dbReference type="ChEBI" id="CHEBI:30616"/>
    </ligand>
</feature>
<dbReference type="CDD" id="cd00560">
    <property type="entry name" value="PanC"/>
    <property type="match status" value="1"/>
</dbReference>
<evidence type="ECO:0000313" key="9">
    <source>
        <dbReference type="EMBL" id="QTA37668.1"/>
    </source>
</evidence>
<feature type="binding site" evidence="8">
    <location>
        <begin position="184"/>
        <end position="187"/>
    </location>
    <ligand>
        <name>ATP</name>
        <dbReference type="ChEBI" id="CHEBI:30616"/>
    </ligand>
</feature>
<evidence type="ECO:0000256" key="6">
    <source>
        <dbReference type="ARBA" id="ARBA00022840"/>
    </source>
</evidence>
<dbReference type="PANTHER" id="PTHR21299:SF1">
    <property type="entry name" value="PANTOATE--BETA-ALANINE LIGASE"/>
    <property type="match status" value="1"/>
</dbReference>
<dbReference type="EMBL" id="CP071446">
    <property type="protein sequence ID" value="QTA37668.1"/>
    <property type="molecule type" value="Genomic_DNA"/>
</dbReference>
<sequence length="279" mass="32288">MEVIKSIQEMKEISTNFFRKGKSIGFVPTMGYLHDGHLALVKKAREDNEIVVVSIFVNPTQFGPGEDFENYPRDLERDLELLKSYKVDFVFVPDVFEMYSKDFSTYVEEQQLSKSLCGRSRPGHFRGVCTVVTKLFNIVKPTRAYFGQKDAQQFRVIRRMVRDLNMDVELIEMPIVREVDGLAMSSRNTYLNESERKEAVRLYKSLMKAKELFEKGVVDTKSIKSEMMKILNHPLLKVDYVEIVDEQTLEPVDRIENKVLIALAVFVGKARLIDNIILE</sequence>
<dbReference type="SUPFAM" id="SSF52374">
    <property type="entry name" value="Nucleotidylyl transferase"/>
    <property type="match status" value="1"/>
</dbReference>
<evidence type="ECO:0000256" key="7">
    <source>
        <dbReference type="ARBA" id="ARBA00048258"/>
    </source>
</evidence>
<dbReference type="Proteomes" id="UP000671862">
    <property type="component" value="Chromosome"/>
</dbReference>
<keyword evidence="8" id="KW-0963">Cytoplasm</keyword>
<dbReference type="PANTHER" id="PTHR21299">
    <property type="entry name" value="CYTIDYLATE KINASE/PANTOATE-BETA-ALANINE LIGASE"/>
    <property type="match status" value="1"/>
</dbReference>
<comment type="function">
    <text evidence="8">Catalyzes the condensation of pantoate with beta-alanine in an ATP-dependent reaction via a pantoyl-adenylate intermediate.</text>
</comment>
<evidence type="ECO:0000313" key="10">
    <source>
        <dbReference type="Proteomes" id="UP000671862"/>
    </source>
</evidence>
<feature type="binding site" evidence="8">
    <location>
        <position position="61"/>
    </location>
    <ligand>
        <name>beta-alanine</name>
        <dbReference type="ChEBI" id="CHEBI:57966"/>
    </ligand>
</feature>
<keyword evidence="5 8" id="KW-0547">Nucleotide-binding</keyword>
<dbReference type="NCBIfam" id="TIGR00018">
    <property type="entry name" value="panC"/>
    <property type="match status" value="1"/>
</dbReference>
<dbReference type="Pfam" id="PF02569">
    <property type="entry name" value="Pantoate_ligase"/>
    <property type="match status" value="1"/>
</dbReference>
<feature type="active site" description="Proton donor" evidence="8">
    <location>
        <position position="37"/>
    </location>
</feature>
<comment type="subunit">
    <text evidence="8">Homodimer.</text>
</comment>
<reference evidence="9 10" key="1">
    <citation type="submission" date="2021-03" db="EMBL/GenBank/DDBJ databases">
        <title>Thermosipho ferrireducens sp.nov., an anaerobic thermophilic iron-reducing bacterium isolated from a deep-sea hydrothermal sulfide deposits.</title>
        <authorList>
            <person name="Zeng X."/>
            <person name="Chen Y."/>
            <person name="Shao Z."/>
        </authorList>
    </citation>
    <scope>NUCLEOTIDE SEQUENCE [LARGE SCALE GENOMIC DNA]</scope>
    <source>
        <strain evidence="9 10">JL129W03</strain>
    </source>
</reference>
<accession>A0ABX7S8Q1</accession>
<dbReference type="GO" id="GO:0004592">
    <property type="term" value="F:pantoate-beta-alanine ligase activity"/>
    <property type="evidence" value="ECO:0007669"/>
    <property type="project" value="UniProtKB-EC"/>
</dbReference>
<feature type="binding site" evidence="8">
    <location>
        <position position="176"/>
    </location>
    <ligand>
        <name>ATP</name>
        <dbReference type="ChEBI" id="CHEBI:30616"/>
    </ligand>
</feature>
<feature type="binding site" evidence="8">
    <location>
        <begin position="30"/>
        <end position="37"/>
    </location>
    <ligand>
        <name>ATP</name>
        <dbReference type="ChEBI" id="CHEBI:30616"/>
    </ligand>
</feature>
<dbReference type="InterPro" id="IPR004821">
    <property type="entry name" value="Cyt_trans-like"/>
</dbReference>
<dbReference type="InterPro" id="IPR014729">
    <property type="entry name" value="Rossmann-like_a/b/a_fold"/>
</dbReference>
<organism evidence="9 10">
    <name type="scientific">Thermosipho ferrireducens</name>
    <dbReference type="NCBI Taxonomy" id="2571116"/>
    <lineage>
        <taxon>Bacteria</taxon>
        <taxon>Thermotogati</taxon>
        <taxon>Thermotogota</taxon>
        <taxon>Thermotogae</taxon>
        <taxon>Thermotogales</taxon>
        <taxon>Fervidobacteriaceae</taxon>
        <taxon>Thermosipho</taxon>
    </lineage>
</organism>
<keyword evidence="6 8" id="KW-0067">ATP-binding</keyword>
<proteinExistence type="inferred from homology"/>
<evidence type="ECO:0000256" key="1">
    <source>
        <dbReference type="ARBA" id="ARBA00004990"/>
    </source>
</evidence>
<dbReference type="RefSeq" id="WP_207566392.1">
    <property type="nucleotide sequence ID" value="NZ_CP071446.1"/>
</dbReference>
<dbReference type="EC" id="6.3.2.1" evidence="8"/>
<evidence type="ECO:0000256" key="2">
    <source>
        <dbReference type="ARBA" id="ARBA00009256"/>
    </source>
</evidence>
<protein>
    <recommendedName>
        <fullName evidence="8">Pantothenate synthetase</fullName>
        <shortName evidence="8">PS</shortName>
        <ecNumber evidence="8">6.3.2.1</ecNumber>
    </recommendedName>
    <alternativeName>
        <fullName evidence="8">Pantoate--beta-alanine ligase</fullName>
    </alternativeName>
    <alternativeName>
        <fullName evidence="8">Pantoate-activating enzyme</fullName>
    </alternativeName>
</protein>
<feature type="binding site" evidence="8">
    <location>
        <position position="153"/>
    </location>
    <ligand>
        <name>(R)-pantoate</name>
        <dbReference type="ChEBI" id="CHEBI:15980"/>
    </ligand>
</feature>
<comment type="catalytic activity">
    <reaction evidence="7 8">
        <text>(R)-pantoate + beta-alanine + ATP = (R)-pantothenate + AMP + diphosphate + H(+)</text>
        <dbReference type="Rhea" id="RHEA:10912"/>
        <dbReference type="ChEBI" id="CHEBI:15378"/>
        <dbReference type="ChEBI" id="CHEBI:15980"/>
        <dbReference type="ChEBI" id="CHEBI:29032"/>
        <dbReference type="ChEBI" id="CHEBI:30616"/>
        <dbReference type="ChEBI" id="CHEBI:33019"/>
        <dbReference type="ChEBI" id="CHEBI:57966"/>
        <dbReference type="ChEBI" id="CHEBI:456215"/>
        <dbReference type="EC" id="6.3.2.1"/>
    </reaction>
</comment>
<keyword evidence="10" id="KW-1185">Reference proteome</keyword>
<dbReference type="Gene3D" id="3.30.1300.10">
    <property type="entry name" value="Pantoate-beta-alanine ligase, C-terminal domain"/>
    <property type="match status" value="1"/>
</dbReference>
<name>A0ABX7S8Q1_9BACT</name>